<dbReference type="EMBL" id="JAESHX010000010">
    <property type="protein sequence ID" value="MBW5891156.1"/>
    <property type="molecule type" value="Genomic_DNA"/>
</dbReference>
<feature type="domain" description="ABC transporter" evidence="4">
    <location>
        <begin position="18"/>
        <end position="257"/>
    </location>
</feature>
<dbReference type="Gene3D" id="3.40.50.300">
    <property type="entry name" value="P-loop containing nucleotide triphosphate hydrolases"/>
    <property type="match status" value="1"/>
</dbReference>
<sequence length="283" mass="31490">MSEPIIELRAINKNYSRKEKSSLFFRAKQQPSVNALNNINLQIYPGEIFVIVGLSGSGKSTLLRTLNFLIPPTDGSVLFDGQELASLSSAQMIALRRQKMGMVFQSFALFDERTVLDNVAFGLEVAGVSRVARHQKAQDMLEQVGLGQVANHYPHQLSGGMQQRVGLARALVVNPSVLLMDEAFSALDPIIRREMQSLLLTLQAQQRRTIVFVTHDMEEALRLGTRIAIMEQGNLVQVGQAETLINTPATPYVRHFFSGVDTSRWQLAENYAESYADTSATHR</sequence>
<dbReference type="PROSITE" id="PS00211">
    <property type="entry name" value="ABC_TRANSPORTER_1"/>
    <property type="match status" value="1"/>
</dbReference>
<dbReference type="GO" id="GO:0005524">
    <property type="term" value="F:ATP binding"/>
    <property type="evidence" value="ECO:0007669"/>
    <property type="project" value="UniProtKB-KW"/>
</dbReference>
<dbReference type="InterPro" id="IPR003593">
    <property type="entry name" value="AAA+_ATPase"/>
</dbReference>
<dbReference type="InterPro" id="IPR017871">
    <property type="entry name" value="ABC_transporter-like_CS"/>
</dbReference>
<evidence type="ECO:0000313" key="6">
    <source>
        <dbReference type="Proteomes" id="UP000696310"/>
    </source>
</evidence>
<name>A0AAW4NVQ9_9GAMM</name>
<keyword evidence="2" id="KW-0547">Nucleotide-binding</keyword>
<evidence type="ECO:0000256" key="1">
    <source>
        <dbReference type="ARBA" id="ARBA00022448"/>
    </source>
</evidence>
<keyword evidence="3 5" id="KW-0067">ATP-binding</keyword>
<dbReference type="SMART" id="SM00382">
    <property type="entry name" value="AAA"/>
    <property type="match status" value="1"/>
</dbReference>
<protein>
    <submittedName>
        <fullName evidence="5">ATP-binding cassette domain-containing protein</fullName>
    </submittedName>
</protein>
<dbReference type="GO" id="GO:0015697">
    <property type="term" value="P:quaternary ammonium group transport"/>
    <property type="evidence" value="ECO:0007669"/>
    <property type="project" value="UniProtKB-ARBA"/>
</dbReference>
<dbReference type="SUPFAM" id="SSF52540">
    <property type="entry name" value="P-loop containing nucleoside triphosphate hydrolases"/>
    <property type="match status" value="1"/>
</dbReference>
<accession>A0AAW4NVQ9</accession>
<dbReference type="InterPro" id="IPR027417">
    <property type="entry name" value="P-loop_NTPase"/>
</dbReference>
<dbReference type="Proteomes" id="UP000696310">
    <property type="component" value="Unassembled WGS sequence"/>
</dbReference>
<proteinExistence type="predicted"/>
<dbReference type="InterPro" id="IPR003439">
    <property type="entry name" value="ABC_transporter-like_ATP-bd"/>
</dbReference>
<organism evidence="5 6">
    <name type="scientific">Pectobacterium polaris</name>
    <dbReference type="NCBI Taxonomy" id="2042057"/>
    <lineage>
        <taxon>Bacteria</taxon>
        <taxon>Pseudomonadati</taxon>
        <taxon>Pseudomonadota</taxon>
        <taxon>Gammaproteobacteria</taxon>
        <taxon>Enterobacterales</taxon>
        <taxon>Pectobacteriaceae</taxon>
        <taxon>Pectobacterium</taxon>
    </lineage>
</organism>
<dbReference type="FunFam" id="3.40.50.300:FF:000425">
    <property type="entry name" value="Probable ABC transporter, ATP-binding subunit"/>
    <property type="match status" value="1"/>
</dbReference>
<evidence type="ECO:0000313" key="5">
    <source>
        <dbReference type="EMBL" id="MBW5891156.1"/>
    </source>
</evidence>
<evidence type="ECO:0000256" key="3">
    <source>
        <dbReference type="ARBA" id="ARBA00022840"/>
    </source>
</evidence>
<reference evidence="5" key="2">
    <citation type="submission" date="2021-01" db="EMBL/GenBank/DDBJ databases">
        <authorList>
            <person name="Vargas Peralta D."/>
        </authorList>
    </citation>
    <scope>NUCLEOTIDE SEQUENCE</scope>
    <source>
        <strain evidence="5">A3</strain>
    </source>
</reference>
<evidence type="ECO:0000256" key="2">
    <source>
        <dbReference type="ARBA" id="ARBA00022741"/>
    </source>
</evidence>
<dbReference type="Pfam" id="PF00005">
    <property type="entry name" value="ABC_tran"/>
    <property type="match status" value="1"/>
</dbReference>
<dbReference type="InterPro" id="IPR051921">
    <property type="entry name" value="ABC_osmolyte_uptake_ATP-bind"/>
</dbReference>
<dbReference type="PROSITE" id="PS50893">
    <property type="entry name" value="ABC_TRANSPORTER_2"/>
    <property type="match status" value="1"/>
</dbReference>
<dbReference type="GO" id="GO:0016887">
    <property type="term" value="F:ATP hydrolysis activity"/>
    <property type="evidence" value="ECO:0007669"/>
    <property type="project" value="InterPro"/>
</dbReference>
<keyword evidence="1" id="KW-0813">Transport</keyword>
<evidence type="ECO:0000259" key="4">
    <source>
        <dbReference type="PROSITE" id="PS50893"/>
    </source>
</evidence>
<dbReference type="PANTHER" id="PTHR43869:SF1">
    <property type="entry name" value="GLYCINE BETAINE_PROLINE BETAINE TRANSPORT SYSTEM ATP-BINDING PROTEIN PROV"/>
    <property type="match status" value="1"/>
</dbReference>
<dbReference type="AlphaFoldDB" id="A0AAW4NVQ9"/>
<dbReference type="PANTHER" id="PTHR43869">
    <property type="entry name" value="GLYCINE BETAINE/PROLINE BETAINE TRANSPORT SYSTEM ATP-BINDING PROTEIN PROV"/>
    <property type="match status" value="1"/>
</dbReference>
<gene>
    <name evidence="5" type="ORF">IM880_02945</name>
</gene>
<reference evidence="5" key="1">
    <citation type="journal article" date="2021" name="bioRxiv">
        <title>Identification of Pectobacterium species isolated from the soft rot of tetecho (Neobuxbaumia tetetzo), a columnar cactus, and associated metagenomics.</title>
        <authorList>
            <person name="Vargas-Peralta D."/>
            <person name="Narvaez-Barragan D.A."/>
            <person name="de Sandozequi A."/>
            <person name="Romero-Gutierrez M.F."/>
            <person name="Segovia L."/>
            <person name="Martinez-Anaya C."/>
            <person name="Alcaraz L.D."/>
            <person name="de la Torre Almaraz R."/>
        </authorList>
    </citation>
    <scope>NUCLEOTIDE SEQUENCE</scope>
    <source>
        <strain evidence="5">A3</strain>
    </source>
</reference>
<comment type="caution">
    <text evidence="5">The sequence shown here is derived from an EMBL/GenBank/DDBJ whole genome shotgun (WGS) entry which is preliminary data.</text>
</comment>